<dbReference type="PANTHER" id="PTHR30373:SF2">
    <property type="entry name" value="UPF0603 PROTEIN YGCG"/>
    <property type="match status" value="1"/>
</dbReference>
<evidence type="ECO:0000259" key="3">
    <source>
        <dbReference type="Pfam" id="PF04536"/>
    </source>
</evidence>
<organism evidence="4 5">
    <name type="scientific">Geotalea uraniireducens</name>
    <dbReference type="NCBI Taxonomy" id="351604"/>
    <lineage>
        <taxon>Bacteria</taxon>
        <taxon>Pseudomonadati</taxon>
        <taxon>Thermodesulfobacteriota</taxon>
        <taxon>Desulfuromonadia</taxon>
        <taxon>Geobacterales</taxon>
        <taxon>Geobacteraceae</taxon>
        <taxon>Geotalea</taxon>
    </lineage>
</organism>
<evidence type="ECO:0000313" key="5">
    <source>
        <dbReference type="Proteomes" id="UP001317705"/>
    </source>
</evidence>
<accession>A0ABM8EL04</accession>
<dbReference type="Gene3D" id="3.10.310.50">
    <property type="match status" value="1"/>
</dbReference>
<feature type="domain" description="TPM" evidence="3">
    <location>
        <begin position="29"/>
        <end position="152"/>
    </location>
</feature>
<keyword evidence="1" id="KW-1133">Transmembrane helix</keyword>
<feature type="transmembrane region" description="Helical" evidence="1">
    <location>
        <begin position="175"/>
        <end position="196"/>
    </location>
</feature>
<keyword evidence="5" id="KW-1185">Reference proteome</keyword>
<reference evidence="4 5" key="1">
    <citation type="submission" date="2022-12" db="EMBL/GenBank/DDBJ databases">
        <title>Polyphasic characterization of Geotalea uranireducens NIT-SL11 newly isolated from a complex of sewage sludge and microbially reduced graphene oxide.</title>
        <authorList>
            <person name="Xie L."/>
            <person name="Yoshida N."/>
            <person name="Meng L."/>
        </authorList>
    </citation>
    <scope>NUCLEOTIDE SEQUENCE [LARGE SCALE GENOMIC DNA]</scope>
    <source>
        <strain evidence="4 5">NIT-SL11</strain>
    </source>
</reference>
<feature type="signal peptide" evidence="2">
    <location>
        <begin position="1"/>
        <end position="19"/>
    </location>
</feature>
<dbReference type="RefSeq" id="WP_281999233.1">
    <property type="nucleotide sequence ID" value="NZ_AP027151.1"/>
</dbReference>
<name>A0ABM8EL04_9BACT</name>
<keyword evidence="2" id="KW-0732">Signal</keyword>
<feature type="chain" id="PRO_5045704198" description="TPM domain-containing protein" evidence="2">
    <location>
        <begin position="20"/>
        <end position="287"/>
    </location>
</feature>
<dbReference type="EMBL" id="AP027151">
    <property type="protein sequence ID" value="BDV43116.1"/>
    <property type="molecule type" value="Genomic_DNA"/>
</dbReference>
<dbReference type="InterPro" id="IPR007621">
    <property type="entry name" value="TPM_dom"/>
</dbReference>
<dbReference type="PANTHER" id="PTHR30373">
    <property type="entry name" value="UPF0603 PROTEIN YGCG"/>
    <property type="match status" value="1"/>
</dbReference>
<proteinExistence type="predicted"/>
<evidence type="ECO:0000256" key="2">
    <source>
        <dbReference type="SAM" id="SignalP"/>
    </source>
</evidence>
<evidence type="ECO:0000313" key="4">
    <source>
        <dbReference type="EMBL" id="BDV43116.1"/>
    </source>
</evidence>
<protein>
    <recommendedName>
        <fullName evidence="3">TPM domain-containing protein</fullName>
    </recommendedName>
</protein>
<dbReference type="Pfam" id="PF04536">
    <property type="entry name" value="TPM_phosphatase"/>
    <property type="match status" value="1"/>
</dbReference>
<gene>
    <name evidence="4" type="ORF">GURASL_20390</name>
</gene>
<feature type="transmembrane region" description="Helical" evidence="1">
    <location>
        <begin position="208"/>
        <end position="235"/>
    </location>
</feature>
<keyword evidence="1" id="KW-0812">Transmembrane</keyword>
<keyword evidence="1" id="KW-0472">Membrane</keyword>
<evidence type="ECO:0000256" key="1">
    <source>
        <dbReference type="SAM" id="Phobius"/>
    </source>
</evidence>
<sequence>MKKFIVILVLLLVPWCASALDVPPLRGHVNDYAGLLTPAATQHLETTLRDFERSDSTQIVILTVPSLAGDNLEEFSIKVAEAWKIGQKGLDNGAILLVAKAERKVRIEVGRGLEGRLTDLMAGRIIRNDIVPFFRRGDYDDGIIAGTTAIMAIVRGEYSAPQGNLRQNHRSAPPIVSLLLFCAIACIFVGAISRVLGGIAGAIGLPLVVLFAFPGIGLALMAGLAVAGFVAGLFLSVLFGGGGGRGGGGFIGGPPFGGGFGGGGWSSGGGFSGGGGSFGGGGASGDW</sequence>
<dbReference type="Proteomes" id="UP001317705">
    <property type="component" value="Chromosome"/>
</dbReference>